<dbReference type="AlphaFoldDB" id="A0A4D6MDX1"/>
<keyword evidence="2" id="KW-1185">Reference proteome</keyword>
<name>A0A4D6MDX1_VIGUN</name>
<protein>
    <submittedName>
        <fullName evidence="1">Uncharacterized protein</fullName>
    </submittedName>
</protein>
<reference evidence="1 2" key="1">
    <citation type="submission" date="2019-04" db="EMBL/GenBank/DDBJ databases">
        <title>An improved genome assembly and genetic linkage map for asparagus bean, Vigna unguiculata ssp. sesquipedialis.</title>
        <authorList>
            <person name="Xia Q."/>
            <person name="Zhang R."/>
            <person name="Dong Y."/>
        </authorList>
    </citation>
    <scope>NUCLEOTIDE SEQUENCE [LARGE SCALE GENOMIC DNA]</scope>
    <source>
        <tissue evidence="1">Leaf</tissue>
    </source>
</reference>
<dbReference type="Proteomes" id="UP000501690">
    <property type="component" value="Linkage Group LG7"/>
</dbReference>
<evidence type="ECO:0000313" key="2">
    <source>
        <dbReference type="Proteomes" id="UP000501690"/>
    </source>
</evidence>
<organism evidence="1 2">
    <name type="scientific">Vigna unguiculata</name>
    <name type="common">Cowpea</name>
    <dbReference type="NCBI Taxonomy" id="3917"/>
    <lineage>
        <taxon>Eukaryota</taxon>
        <taxon>Viridiplantae</taxon>
        <taxon>Streptophyta</taxon>
        <taxon>Embryophyta</taxon>
        <taxon>Tracheophyta</taxon>
        <taxon>Spermatophyta</taxon>
        <taxon>Magnoliopsida</taxon>
        <taxon>eudicotyledons</taxon>
        <taxon>Gunneridae</taxon>
        <taxon>Pentapetalae</taxon>
        <taxon>rosids</taxon>
        <taxon>fabids</taxon>
        <taxon>Fabales</taxon>
        <taxon>Fabaceae</taxon>
        <taxon>Papilionoideae</taxon>
        <taxon>50 kb inversion clade</taxon>
        <taxon>NPAAA clade</taxon>
        <taxon>indigoferoid/millettioid clade</taxon>
        <taxon>Phaseoleae</taxon>
        <taxon>Vigna</taxon>
    </lineage>
</organism>
<sequence length="87" mass="9511">MYEYYGVCLIANWNVEEVAMCYRKSQWVIGFSADAGNLEISRFLMCRPAVTNVPPGGIEWPVVIGVLSGLAYSVGNNSNFMGVVNNG</sequence>
<dbReference type="EMBL" id="CP039351">
    <property type="protein sequence ID" value="QCD99629.1"/>
    <property type="molecule type" value="Genomic_DNA"/>
</dbReference>
<gene>
    <name evidence="1" type="ORF">DEO72_LG7g913</name>
</gene>
<proteinExistence type="predicted"/>
<evidence type="ECO:0000313" key="1">
    <source>
        <dbReference type="EMBL" id="QCD99629.1"/>
    </source>
</evidence>
<accession>A0A4D6MDX1</accession>